<feature type="domain" description="HTH marR-type" evidence="1">
    <location>
        <begin position="1"/>
        <end position="142"/>
    </location>
</feature>
<evidence type="ECO:0000313" key="3">
    <source>
        <dbReference type="Proteomes" id="UP000219422"/>
    </source>
</evidence>
<dbReference type="KEGG" id="sya:A6768_07560"/>
<dbReference type="Proteomes" id="UP000219422">
    <property type="component" value="Chromosome"/>
</dbReference>
<gene>
    <name evidence="2" type="ORF">A6768_07560</name>
</gene>
<dbReference type="InterPro" id="IPR036390">
    <property type="entry name" value="WH_DNA-bd_sf"/>
</dbReference>
<dbReference type="GO" id="GO:0003700">
    <property type="term" value="F:DNA-binding transcription factor activity"/>
    <property type="evidence" value="ECO:0007669"/>
    <property type="project" value="InterPro"/>
</dbReference>
<accession>A0A291MY22</accession>
<dbReference type="Pfam" id="PF12802">
    <property type="entry name" value="MarR_2"/>
    <property type="match status" value="1"/>
</dbReference>
<dbReference type="InterPro" id="IPR000835">
    <property type="entry name" value="HTH_MarR-typ"/>
</dbReference>
<dbReference type="InterPro" id="IPR039422">
    <property type="entry name" value="MarR/SlyA-like"/>
</dbReference>
<dbReference type="SUPFAM" id="SSF46785">
    <property type="entry name" value="Winged helix' DNA-binding domain"/>
    <property type="match status" value="1"/>
</dbReference>
<dbReference type="PANTHER" id="PTHR33164:SF43">
    <property type="entry name" value="HTH-TYPE TRANSCRIPTIONAL REPRESSOR YETL"/>
    <property type="match status" value="1"/>
</dbReference>
<dbReference type="Gene3D" id="1.10.10.10">
    <property type="entry name" value="Winged helix-like DNA-binding domain superfamily/Winged helix DNA-binding domain"/>
    <property type="match status" value="1"/>
</dbReference>
<dbReference type="PANTHER" id="PTHR33164">
    <property type="entry name" value="TRANSCRIPTIONAL REGULATOR, MARR FAMILY"/>
    <property type="match status" value="1"/>
</dbReference>
<dbReference type="InterPro" id="IPR036388">
    <property type="entry name" value="WH-like_DNA-bd_sf"/>
</dbReference>
<sequence>MASNLDNSKHGAVAAWAKRSYFAGRAVLETLLRPYGIGSTQWYVLYQLAHDGPTMQRDLSRLLQVERATLSGVVGALVRSGLVVQIADRIDHRQKRLQLTAAGTALWGTLPDPISLIHHSAFDGIDDADLEIAARVLRTATERLDALSRKGNKE</sequence>
<dbReference type="GeneID" id="57776690"/>
<dbReference type="RefSeq" id="WP_097383143.1">
    <property type="nucleotide sequence ID" value="NZ_CP023741.1"/>
</dbReference>
<dbReference type="AlphaFoldDB" id="A0A291MY22"/>
<dbReference type="GO" id="GO:0006950">
    <property type="term" value="P:response to stress"/>
    <property type="evidence" value="ECO:0007669"/>
    <property type="project" value="TreeGrafter"/>
</dbReference>
<reference evidence="2 3" key="1">
    <citation type="submission" date="2017-10" db="EMBL/GenBank/DDBJ databases">
        <title>Sphingobium yanoikuyae S72.</title>
        <authorList>
            <person name="Sanchez E."/>
            <person name="Bustos P."/>
            <person name="Mendoza P."/>
            <person name="Guo X."/>
            <person name="Mendoza A."/>
        </authorList>
    </citation>
    <scope>NUCLEOTIDE SEQUENCE [LARGE SCALE GENOMIC DNA]</scope>
    <source>
        <strain evidence="2 3">S72</strain>
    </source>
</reference>
<proteinExistence type="predicted"/>
<dbReference type="SMART" id="SM00347">
    <property type="entry name" value="HTH_MARR"/>
    <property type="match status" value="1"/>
</dbReference>
<name>A0A291MY22_SPHYA</name>
<organism evidence="2 3">
    <name type="scientific">Sphingobium yanoikuyae</name>
    <name type="common">Sphingomonas yanoikuyae</name>
    <dbReference type="NCBI Taxonomy" id="13690"/>
    <lineage>
        <taxon>Bacteria</taxon>
        <taxon>Pseudomonadati</taxon>
        <taxon>Pseudomonadota</taxon>
        <taxon>Alphaproteobacteria</taxon>
        <taxon>Sphingomonadales</taxon>
        <taxon>Sphingomonadaceae</taxon>
        <taxon>Sphingobium</taxon>
    </lineage>
</organism>
<evidence type="ECO:0000313" key="2">
    <source>
        <dbReference type="EMBL" id="ATI79891.1"/>
    </source>
</evidence>
<evidence type="ECO:0000259" key="1">
    <source>
        <dbReference type="PROSITE" id="PS50995"/>
    </source>
</evidence>
<protein>
    <submittedName>
        <fullName evidence="2">MarR family transcriptional regulator</fullName>
    </submittedName>
</protein>
<dbReference type="PROSITE" id="PS50995">
    <property type="entry name" value="HTH_MARR_2"/>
    <property type="match status" value="1"/>
</dbReference>
<dbReference type="EMBL" id="CP023741">
    <property type="protein sequence ID" value="ATI79891.1"/>
    <property type="molecule type" value="Genomic_DNA"/>
</dbReference>